<feature type="domain" description="FAD/NAD(P)-binding" evidence="6">
    <location>
        <begin position="37"/>
        <end position="333"/>
    </location>
</feature>
<evidence type="ECO:0000259" key="7">
    <source>
        <dbReference type="Pfam" id="PF14759"/>
    </source>
</evidence>
<dbReference type="AlphaFoldDB" id="A0A3S3APN3"/>
<dbReference type="InterPro" id="IPR028202">
    <property type="entry name" value="Reductase_C"/>
</dbReference>
<feature type="region of interest" description="Disordered" evidence="5">
    <location>
        <begin position="1"/>
        <end position="32"/>
    </location>
</feature>
<sequence>MEDSHQRESPTAVDSDGRRDSETEQSVTLHESSHRTFVIVGGGLAGAKIAEALRDRDFDGSIVLLCGEEHLPYDRPPLSKEHVAGKKDLPDFTVQRGDWYRDHKIDVRLGTTVTSIDREHKKVVLPDDSTIDYDKLALATGSRPRRPPIPGADAAGVHYLRTIDESDSLISELTAGSRLVIVGAGWIGLEIAAGARARDVAVSIVQPSDLPLLHALGKEMGAVFADLHREHDVDFHFGVRAEEITVSAGRADGVRLSDGTVLPADEVLVAVGAEPNVEIAEAAGLSVDGGVLVDEHLATSDPDIVAVGDIAMQQHPRLGTRIRVEHWANALNQPAIAAATMLGRPAEYTNLPYFFTDQYDLGMEYVGWAPEYSRVVTRGDVAEREFLAFWLDEENHVLAGMNVNIWDVNDDIKAIVSSSASVDPARLAAPDVPLSDLVR</sequence>
<evidence type="ECO:0000313" key="8">
    <source>
        <dbReference type="EMBL" id="RVW05486.1"/>
    </source>
</evidence>
<dbReference type="Gene3D" id="3.50.50.60">
    <property type="entry name" value="FAD/NAD(P)-binding domain"/>
    <property type="match status" value="2"/>
</dbReference>
<dbReference type="Pfam" id="PF14759">
    <property type="entry name" value="Reductase_C"/>
    <property type="match status" value="1"/>
</dbReference>
<organism evidence="8 9">
    <name type="scientific">Rhodococcus xishaensis</name>
    <dbReference type="NCBI Taxonomy" id="2487364"/>
    <lineage>
        <taxon>Bacteria</taxon>
        <taxon>Bacillati</taxon>
        <taxon>Actinomycetota</taxon>
        <taxon>Actinomycetes</taxon>
        <taxon>Mycobacteriales</taxon>
        <taxon>Nocardiaceae</taxon>
        <taxon>Rhodococcus</taxon>
    </lineage>
</organism>
<keyword evidence="9" id="KW-1185">Reference proteome</keyword>
<evidence type="ECO:0000313" key="9">
    <source>
        <dbReference type="Proteomes" id="UP000283479"/>
    </source>
</evidence>
<feature type="domain" description="Reductase C-terminal" evidence="7">
    <location>
        <begin position="353"/>
        <end position="437"/>
    </location>
</feature>
<accession>A0A3S3APN3</accession>
<dbReference type="Gene3D" id="3.30.390.30">
    <property type="match status" value="1"/>
</dbReference>
<dbReference type="GO" id="GO:0016651">
    <property type="term" value="F:oxidoreductase activity, acting on NAD(P)H"/>
    <property type="evidence" value="ECO:0007669"/>
    <property type="project" value="TreeGrafter"/>
</dbReference>
<dbReference type="PRINTS" id="PR00368">
    <property type="entry name" value="FADPNR"/>
</dbReference>
<gene>
    <name evidence="8" type="ORF">EGT50_02565</name>
</gene>
<keyword evidence="4" id="KW-0560">Oxidoreductase</keyword>
<dbReference type="SUPFAM" id="SSF55424">
    <property type="entry name" value="FAD/NAD-linked reductases, dimerisation (C-terminal) domain"/>
    <property type="match status" value="1"/>
</dbReference>
<protein>
    <submittedName>
        <fullName evidence="8">NAD(P)/FAD-dependent oxidoreductase</fullName>
    </submittedName>
</protein>
<comment type="caution">
    <text evidence="8">The sequence shown here is derived from an EMBL/GenBank/DDBJ whole genome shotgun (WGS) entry which is preliminary data.</text>
</comment>
<evidence type="ECO:0000256" key="2">
    <source>
        <dbReference type="ARBA" id="ARBA00022630"/>
    </source>
</evidence>
<dbReference type="PANTHER" id="PTHR43557">
    <property type="entry name" value="APOPTOSIS-INDUCING FACTOR 1"/>
    <property type="match status" value="1"/>
</dbReference>
<dbReference type="GO" id="GO:0005737">
    <property type="term" value="C:cytoplasm"/>
    <property type="evidence" value="ECO:0007669"/>
    <property type="project" value="TreeGrafter"/>
</dbReference>
<evidence type="ECO:0000256" key="4">
    <source>
        <dbReference type="ARBA" id="ARBA00023002"/>
    </source>
</evidence>
<dbReference type="PRINTS" id="PR00411">
    <property type="entry name" value="PNDRDTASEI"/>
</dbReference>
<evidence type="ECO:0000259" key="6">
    <source>
        <dbReference type="Pfam" id="PF07992"/>
    </source>
</evidence>
<dbReference type="SUPFAM" id="SSF51905">
    <property type="entry name" value="FAD/NAD(P)-binding domain"/>
    <property type="match status" value="2"/>
</dbReference>
<proteinExistence type="predicted"/>
<evidence type="ECO:0000256" key="5">
    <source>
        <dbReference type="SAM" id="MobiDB-lite"/>
    </source>
</evidence>
<dbReference type="OrthoDB" id="3568330at2"/>
<dbReference type="PANTHER" id="PTHR43557:SF2">
    <property type="entry name" value="RIESKE DOMAIN-CONTAINING PROTEIN-RELATED"/>
    <property type="match status" value="1"/>
</dbReference>
<dbReference type="InterPro" id="IPR016156">
    <property type="entry name" value="FAD/NAD-linked_Rdtase_dimer_sf"/>
</dbReference>
<dbReference type="Proteomes" id="UP000283479">
    <property type="component" value="Unassembled WGS sequence"/>
</dbReference>
<evidence type="ECO:0000256" key="3">
    <source>
        <dbReference type="ARBA" id="ARBA00022827"/>
    </source>
</evidence>
<dbReference type="InterPro" id="IPR023753">
    <property type="entry name" value="FAD/NAD-binding_dom"/>
</dbReference>
<name>A0A3S3APN3_9NOCA</name>
<reference evidence="8 9" key="1">
    <citation type="submission" date="2018-11" db="EMBL/GenBank/DDBJ databases">
        <title>Rhodococcus spongicola sp. nov. and Rhodococcus xishaensis sp. nov. from marine sponges.</title>
        <authorList>
            <person name="Li L."/>
            <person name="Lin H.W."/>
        </authorList>
    </citation>
    <scope>NUCLEOTIDE SEQUENCE [LARGE SCALE GENOMIC DNA]</scope>
    <source>
        <strain evidence="8 9">LHW51113</strain>
    </source>
</reference>
<dbReference type="EMBL" id="RKLO01000001">
    <property type="protein sequence ID" value="RVW05486.1"/>
    <property type="molecule type" value="Genomic_DNA"/>
</dbReference>
<keyword evidence="2" id="KW-0285">Flavoprotein</keyword>
<keyword evidence="3" id="KW-0274">FAD</keyword>
<dbReference type="Pfam" id="PF07992">
    <property type="entry name" value="Pyr_redox_2"/>
    <property type="match status" value="1"/>
</dbReference>
<evidence type="ECO:0000256" key="1">
    <source>
        <dbReference type="ARBA" id="ARBA00001974"/>
    </source>
</evidence>
<comment type="cofactor">
    <cofactor evidence="1">
        <name>FAD</name>
        <dbReference type="ChEBI" id="CHEBI:57692"/>
    </cofactor>
</comment>
<dbReference type="InterPro" id="IPR050446">
    <property type="entry name" value="FAD-oxidoreductase/Apoptosis"/>
</dbReference>
<dbReference type="InterPro" id="IPR036188">
    <property type="entry name" value="FAD/NAD-bd_sf"/>
</dbReference>